<sequence>MCQLPDGVEERAATVVAARINSDVQLALQERDTDNVEVALTRPVTRGALQLMLDSGDVVESRSSEEGECSNLDHVKRIQ</sequence>
<feature type="compositionally biased region" description="Basic and acidic residues" evidence="1">
    <location>
        <begin position="59"/>
        <end position="79"/>
    </location>
</feature>
<gene>
    <name evidence="2" type="ORF">Ddye_017576</name>
</gene>
<name>A0AAD9X1A7_9ROSI</name>
<reference evidence="2" key="1">
    <citation type="journal article" date="2023" name="Plant J.">
        <title>Genome sequences and population genomics provide insights into the demographic history, inbreeding, and mutation load of two 'living fossil' tree species of Dipteronia.</title>
        <authorList>
            <person name="Feng Y."/>
            <person name="Comes H.P."/>
            <person name="Chen J."/>
            <person name="Zhu S."/>
            <person name="Lu R."/>
            <person name="Zhang X."/>
            <person name="Li P."/>
            <person name="Qiu J."/>
            <person name="Olsen K.M."/>
            <person name="Qiu Y."/>
        </authorList>
    </citation>
    <scope>NUCLEOTIDE SEQUENCE</scope>
    <source>
        <strain evidence="2">KIB01</strain>
    </source>
</reference>
<protein>
    <submittedName>
        <fullName evidence="2">Uncharacterized protein</fullName>
    </submittedName>
</protein>
<dbReference type="EMBL" id="JANJYI010000005">
    <property type="protein sequence ID" value="KAK2650087.1"/>
    <property type="molecule type" value="Genomic_DNA"/>
</dbReference>
<organism evidence="2 3">
    <name type="scientific">Dipteronia dyeriana</name>
    <dbReference type="NCBI Taxonomy" id="168575"/>
    <lineage>
        <taxon>Eukaryota</taxon>
        <taxon>Viridiplantae</taxon>
        <taxon>Streptophyta</taxon>
        <taxon>Embryophyta</taxon>
        <taxon>Tracheophyta</taxon>
        <taxon>Spermatophyta</taxon>
        <taxon>Magnoliopsida</taxon>
        <taxon>eudicotyledons</taxon>
        <taxon>Gunneridae</taxon>
        <taxon>Pentapetalae</taxon>
        <taxon>rosids</taxon>
        <taxon>malvids</taxon>
        <taxon>Sapindales</taxon>
        <taxon>Sapindaceae</taxon>
        <taxon>Hippocastanoideae</taxon>
        <taxon>Acereae</taxon>
        <taxon>Dipteronia</taxon>
    </lineage>
</organism>
<comment type="caution">
    <text evidence="2">The sequence shown here is derived from an EMBL/GenBank/DDBJ whole genome shotgun (WGS) entry which is preliminary data.</text>
</comment>
<evidence type="ECO:0000256" key="1">
    <source>
        <dbReference type="SAM" id="MobiDB-lite"/>
    </source>
</evidence>
<dbReference type="AlphaFoldDB" id="A0AAD9X1A7"/>
<evidence type="ECO:0000313" key="2">
    <source>
        <dbReference type="EMBL" id="KAK2650087.1"/>
    </source>
</evidence>
<proteinExistence type="predicted"/>
<dbReference type="Proteomes" id="UP001280121">
    <property type="component" value="Unassembled WGS sequence"/>
</dbReference>
<accession>A0AAD9X1A7</accession>
<feature type="region of interest" description="Disordered" evidence="1">
    <location>
        <begin position="56"/>
        <end position="79"/>
    </location>
</feature>
<keyword evidence="3" id="KW-1185">Reference proteome</keyword>
<evidence type="ECO:0000313" key="3">
    <source>
        <dbReference type="Proteomes" id="UP001280121"/>
    </source>
</evidence>